<evidence type="ECO:0000313" key="7">
    <source>
        <dbReference type="Proteomes" id="UP000321857"/>
    </source>
</evidence>
<dbReference type="AlphaFoldDB" id="A0A516IQX9"/>
<evidence type="ECO:0000256" key="2">
    <source>
        <dbReference type="ARBA" id="ARBA00023125"/>
    </source>
</evidence>
<dbReference type="RefSeq" id="WP_147493746.1">
    <property type="nucleotide sequence ID" value="NZ_CP041659.1"/>
</dbReference>
<dbReference type="InterPro" id="IPR001647">
    <property type="entry name" value="HTH_TetR"/>
</dbReference>
<sequence>MSRPNQRQRTRQDLLRAASNLVARGAVPTIDQVAEEAMVSRATAYRYFPGIEALLAEAELDLAAPDPAGLFAGQDEADPARRLGRVDDAFSKVISDHEPLIRLMLAQSVRRGGEPAAADVPLRQNRRTPAIEEALRPIGGELPPAALDRLVKAAAMLIGTEAHIAATDVLGLDAGEARSVRHWALAALVSAARQDPR</sequence>
<dbReference type="Gene3D" id="1.10.357.10">
    <property type="entry name" value="Tetracycline Repressor, domain 2"/>
    <property type="match status" value="1"/>
</dbReference>
<organism evidence="6 7">
    <name type="scientific">Sphingomonas xanthus</name>
    <dbReference type="NCBI Taxonomy" id="2594473"/>
    <lineage>
        <taxon>Bacteria</taxon>
        <taxon>Pseudomonadati</taxon>
        <taxon>Pseudomonadota</taxon>
        <taxon>Alphaproteobacteria</taxon>
        <taxon>Sphingomonadales</taxon>
        <taxon>Sphingomonadaceae</taxon>
        <taxon>Sphingomonas</taxon>
    </lineage>
</organism>
<keyword evidence="7" id="KW-1185">Reference proteome</keyword>
<evidence type="ECO:0000256" key="4">
    <source>
        <dbReference type="PROSITE-ProRule" id="PRU00335"/>
    </source>
</evidence>
<dbReference type="InterPro" id="IPR050109">
    <property type="entry name" value="HTH-type_TetR-like_transc_reg"/>
</dbReference>
<protein>
    <submittedName>
        <fullName evidence="6">TetR/AcrR family transcriptional regulator</fullName>
    </submittedName>
</protein>
<name>A0A516IQX9_9SPHN</name>
<reference evidence="6 7" key="1">
    <citation type="submission" date="2019-07" db="EMBL/GenBank/DDBJ databases">
        <title>Sphingomonas AE3 Genome sequencing and assembly.</title>
        <authorList>
            <person name="Kim H."/>
        </authorList>
    </citation>
    <scope>NUCLEOTIDE SEQUENCE [LARGE SCALE GENOMIC DNA]</scope>
    <source>
        <strain evidence="6 7">AE3</strain>
    </source>
</reference>
<dbReference type="GO" id="GO:0000976">
    <property type="term" value="F:transcription cis-regulatory region binding"/>
    <property type="evidence" value="ECO:0007669"/>
    <property type="project" value="TreeGrafter"/>
</dbReference>
<dbReference type="KEGG" id="sxa:FMM02_04515"/>
<accession>A0A516IQX9</accession>
<dbReference type="InterPro" id="IPR009057">
    <property type="entry name" value="Homeodomain-like_sf"/>
</dbReference>
<feature type="DNA-binding region" description="H-T-H motif" evidence="4">
    <location>
        <begin position="29"/>
        <end position="48"/>
    </location>
</feature>
<evidence type="ECO:0000256" key="3">
    <source>
        <dbReference type="ARBA" id="ARBA00023163"/>
    </source>
</evidence>
<dbReference type="GO" id="GO:0003700">
    <property type="term" value="F:DNA-binding transcription factor activity"/>
    <property type="evidence" value="ECO:0007669"/>
    <property type="project" value="TreeGrafter"/>
</dbReference>
<dbReference type="OrthoDB" id="9795011at2"/>
<dbReference type="Proteomes" id="UP000321857">
    <property type="component" value="Chromosome"/>
</dbReference>
<dbReference type="PROSITE" id="PS50977">
    <property type="entry name" value="HTH_TETR_2"/>
    <property type="match status" value="1"/>
</dbReference>
<gene>
    <name evidence="6" type="ORF">FMM02_04515</name>
</gene>
<keyword evidence="3" id="KW-0804">Transcription</keyword>
<proteinExistence type="predicted"/>
<dbReference type="SUPFAM" id="SSF46689">
    <property type="entry name" value="Homeodomain-like"/>
    <property type="match status" value="1"/>
</dbReference>
<keyword evidence="1" id="KW-0805">Transcription regulation</keyword>
<keyword evidence="2 4" id="KW-0238">DNA-binding</keyword>
<evidence type="ECO:0000313" key="6">
    <source>
        <dbReference type="EMBL" id="QDP19292.1"/>
    </source>
</evidence>
<dbReference type="PANTHER" id="PTHR30055:SF234">
    <property type="entry name" value="HTH-TYPE TRANSCRIPTIONAL REGULATOR BETI"/>
    <property type="match status" value="1"/>
</dbReference>
<evidence type="ECO:0000256" key="1">
    <source>
        <dbReference type="ARBA" id="ARBA00023015"/>
    </source>
</evidence>
<evidence type="ECO:0000259" key="5">
    <source>
        <dbReference type="PROSITE" id="PS50977"/>
    </source>
</evidence>
<dbReference type="EMBL" id="CP041659">
    <property type="protein sequence ID" value="QDP19292.1"/>
    <property type="molecule type" value="Genomic_DNA"/>
</dbReference>
<feature type="domain" description="HTH tetR-type" evidence="5">
    <location>
        <begin position="8"/>
        <end position="66"/>
    </location>
</feature>
<dbReference type="PANTHER" id="PTHR30055">
    <property type="entry name" value="HTH-TYPE TRANSCRIPTIONAL REGULATOR RUTR"/>
    <property type="match status" value="1"/>
</dbReference>
<dbReference type="Pfam" id="PF00440">
    <property type="entry name" value="TetR_N"/>
    <property type="match status" value="1"/>
</dbReference>